<sequence length="219" mass="23224">MTATVYLLLAVTLCGLAFWVWSRRSPLHNAAHGALVASLVGLFLAAASTLMILVAQWGLTGDVLAHAQRMLGLAAQHLSMPLIGLAALFLARGLAWNPSIWGKIILGGMAFFELSRYLDVQQAYHWLVNMTGLGALLIAGLLNSKEDRRVLILCLVAVASVLAPALIHPGLPLAGLYTATHHASWLIPGFVASGLAVGLLAEQAHNSTISLDQNLTNNP</sequence>
<proteinExistence type="predicted"/>
<feature type="transmembrane region" description="Helical" evidence="1">
    <location>
        <begin position="150"/>
        <end position="171"/>
    </location>
</feature>
<accession>A0A0F9XJ55</accession>
<evidence type="ECO:0000313" key="2">
    <source>
        <dbReference type="EMBL" id="KKN92078.1"/>
    </source>
</evidence>
<protein>
    <recommendedName>
        <fullName evidence="3">NADH:quinone oxidoreductase/Mrp antiporter membrane subunit domain-containing protein</fullName>
    </recommendedName>
</protein>
<keyword evidence="1" id="KW-1133">Transmembrane helix</keyword>
<evidence type="ECO:0008006" key="3">
    <source>
        <dbReference type="Google" id="ProtNLM"/>
    </source>
</evidence>
<feature type="transmembrane region" description="Helical" evidence="1">
    <location>
        <begin position="124"/>
        <end position="143"/>
    </location>
</feature>
<feature type="transmembrane region" description="Helical" evidence="1">
    <location>
        <begin position="100"/>
        <end position="118"/>
    </location>
</feature>
<evidence type="ECO:0000256" key="1">
    <source>
        <dbReference type="SAM" id="Phobius"/>
    </source>
</evidence>
<keyword evidence="1" id="KW-0472">Membrane</keyword>
<dbReference type="EMBL" id="LAZR01000097">
    <property type="protein sequence ID" value="KKN92078.1"/>
    <property type="molecule type" value="Genomic_DNA"/>
</dbReference>
<dbReference type="AlphaFoldDB" id="A0A0F9XJ55"/>
<feature type="transmembrane region" description="Helical" evidence="1">
    <location>
        <begin position="183"/>
        <end position="201"/>
    </location>
</feature>
<feature type="transmembrane region" description="Helical" evidence="1">
    <location>
        <begin position="6"/>
        <end position="22"/>
    </location>
</feature>
<name>A0A0F9XJ55_9ZZZZ</name>
<comment type="caution">
    <text evidence="2">The sequence shown here is derived from an EMBL/GenBank/DDBJ whole genome shotgun (WGS) entry which is preliminary data.</text>
</comment>
<organism evidence="2">
    <name type="scientific">marine sediment metagenome</name>
    <dbReference type="NCBI Taxonomy" id="412755"/>
    <lineage>
        <taxon>unclassified sequences</taxon>
        <taxon>metagenomes</taxon>
        <taxon>ecological metagenomes</taxon>
    </lineage>
</organism>
<reference evidence="2" key="1">
    <citation type="journal article" date="2015" name="Nature">
        <title>Complex archaea that bridge the gap between prokaryotes and eukaryotes.</title>
        <authorList>
            <person name="Spang A."/>
            <person name="Saw J.H."/>
            <person name="Jorgensen S.L."/>
            <person name="Zaremba-Niedzwiedzka K."/>
            <person name="Martijn J."/>
            <person name="Lind A.E."/>
            <person name="van Eijk R."/>
            <person name="Schleper C."/>
            <person name="Guy L."/>
            <person name="Ettema T.J."/>
        </authorList>
    </citation>
    <scope>NUCLEOTIDE SEQUENCE</scope>
</reference>
<feature type="transmembrane region" description="Helical" evidence="1">
    <location>
        <begin position="71"/>
        <end position="91"/>
    </location>
</feature>
<keyword evidence="1" id="KW-0812">Transmembrane</keyword>
<feature type="transmembrane region" description="Helical" evidence="1">
    <location>
        <begin position="34"/>
        <end position="59"/>
    </location>
</feature>
<gene>
    <name evidence="2" type="ORF">LCGC14_0211360</name>
</gene>